<name>A0A9Q8USE3_PASFU</name>
<feature type="compositionally biased region" description="Low complexity" evidence="1">
    <location>
        <begin position="229"/>
        <end position="246"/>
    </location>
</feature>
<protein>
    <submittedName>
        <fullName evidence="2">Uncharacterized protein</fullName>
    </submittedName>
</protein>
<proteinExistence type="predicted"/>
<dbReference type="GeneID" id="71991477"/>
<dbReference type="Proteomes" id="UP000756132">
    <property type="component" value="Chromosome 8"/>
</dbReference>
<dbReference type="EMBL" id="CP090170">
    <property type="protein sequence ID" value="UJO20682.1"/>
    <property type="molecule type" value="Genomic_DNA"/>
</dbReference>
<sequence>MPRTTADMASFYRKQCLTCDESFDAQVDRAYQDICPKCQKYMDATEPKTDDERKMNDYIQGLNDNALGAVGMGGYFSGLDRAQHQQASAQHEQTPLRAPAPFQAPETSTEMPETPRMLYPNPLSPMNASAANFNPGMTYPNPLNTMTVGAANVNTGMPATYPMPVGAQQHQQPPLREPVPFPAVEAPTNMPQQPRVAWPAPTPQGWNAINAGAPAADFGIDMPYAMPGTAQQGAPPAAPSMMSPPAEGQEDVPVAKTPKKGGKKRMVCRHCRKDMPITKHNDGVNCTRCYNKIRKYAEREDKS</sequence>
<feature type="region of interest" description="Disordered" evidence="1">
    <location>
        <begin position="229"/>
        <end position="264"/>
    </location>
</feature>
<reference evidence="2" key="1">
    <citation type="submission" date="2021-12" db="EMBL/GenBank/DDBJ databases">
        <authorList>
            <person name="Zaccaron A."/>
            <person name="Stergiopoulos I."/>
        </authorList>
    </citation>
    <scope>NUCLEOTIDE SEQUENCE</scope>
    <source>
        <strain evidence="2">Race5_Kim</strain>
    </source>
</reference>
<evidence type="ECO:0000313" key="2">
    <source>
        <dbReference type="EMBL" id="UJO20682.1"/>
    </source>
</evidence>
<feature type="region of interest" description="Disordered" evidence="1">
    <location>
        <begin position="83"/>
        <end position="113"/>
    </location>
</feature>
<evidence type="ECO:0000313" key="3">
    <source>
        <dbReference type="Proteomes" id="UP000756132"/>
    </source>
</evidence>
<dbReference type="KEGG" id="ffu:CLAFUR5_11599"/>
<dbReference type="AlphaFoldDB" id="A0A9Q8USE3"/>
<dbReference type="RefSeq" id="XP_047765048.1">
    <property type="nucleotide sequence ID" value="XM_047910747.1"/>
</dbReference>
<feature type="compositionally biased region" description="Low complexity" evidence="1">
    <location>
        <begin position="84"/>
        <end position="93"/>
    </location>
</feature>
<reference evidence="2" key="2">
    <citation type="journal article" date="2022" name="Microb. Genom.">
        <title>A chromosome-scale genome assembly of the tomato pathogen Cladosporium fulvum reveals a compartmentalized genome architecture and the presence of a dispensable chromosome.</title>
        <authorList>
            <person name="Zaccaron A.Z."/>
            <person name="Chen L.H."/>
            <person name="Samaras A."/>
            <person name="Stergiopoulos I."/>
        </authorList>
    </citation>
    <scope>NUCLEOTIDE SEQUENCE</scope>
    <source>
        <strain evidence="2">Race5_Kim</strain>
    </source>
</reference>
<evidence type="ECO:0000256" key="1">
    <source>
        <dbReference type="SAM" id="MobiDB-lite"/>
    </source>
</evidence>
<organism evidence="2 3">
    <name type="scientific">Passalora fulva</name>
    <name type="common">Tomato leaf mold</name>
    <name type="synonym">Cladosporium fulvum</name>
    <dbReference type="NCBI Taxonomy" id="5499"/>
    <lineage>
        <taxon>Eukaryota</taxon>
        <taxon>Fungi</taxon>
        <taxon>Dikarya</taxon>
        <taxon>Ascomycota</taxon>
        <taxon>Pezizomycotina</taxon>
        <taxon>Dothideomycetes</taxon>
        <taxon>Dothideomycetidae</taxon>
        <taxon>Mycosphaerellales</taxon>
        <taxon>Mycosphaerellaceae</taxon>
        <taxon>Fulvia</taxon>
    </lineage>
</organism>
<gene>
    <name evidence="2" type="ORF">CLAFUR5_11599</name>
</gene>
<accession>A0A9Q8USE3</accession>
<keyword evidence="3" id="KW-1185">Reference proteome</keyword>